<evidence type="ECO:0008006" key="10">
    <source>
        <dbReference type="Google" id="ProtNLM"/>
    </source>
</evidence>
<dbReference type="GO" id="GO:0046789">
    <property type="term" value="F:host cell surface receptor binding"/>
    <property type="evidence" value="ECO:0007669"/>
    <property type="project" value="InterPro"/>
</dbReference>
<feature type="compositionally biased region" description="Basic and acidic residues" evidence="2">
    <location>
        <begin position="1884"/>
        <end position="1908"/>
    </location>
</feature>
<dbReference type="InterPro" id="IPR041480">
    <property type="entry name" value="CIDR1_gamma"/>
</dbReference>
<feature type="region of interest" description="Disordered" evidence="2">
    <location>
        <begin position="1206"/>
        <end position="1241"/>
    </location>
</feature>
<feature type="region of interest" description="Disordered" evidence="2">
    <location>
        <begin position="431"/>
        <end position="479"/>
    </location>
</feature>
<dbReference type="Proteomes" id="UP000030708">
    <property type="component" value="Unassembled WGS sequence"/>
</dbReference>
<feature type="non-terminal residue" evidence="8">
    <location>
        <position position="1991"/>
    </location>
</feature>
<feature type="compositionally biased region" description="Polar residues" evidence="2">
    <location>
        <begin position="1160"/>
        <end position="1173"/>
    </location>
</feature>
<feature type="region of interest" description="Disordered" evidence="2">
    <location>
        <begin position="1091"/>
        <end position="1177"/>
    </location>
</feature>
<feature type="compositionally biased region" description="Polar residues" evidence="2">
    <location>
        <begin position="1207"/>
        <end position="1220"/>
    </location>
</feature>
<evidence type="ECO:0000313" key="9">
    <source>
        <dbReference type="Proteomes" id="UP000030708"/>
    </source>
</evidence>
<feature type="domain" description="Duffy-binding-like" evidence="7">
    <location>
        <begin position="265"/>
        <end position="342"/>
    </location>
</feature>
<dbReference type="Gene3D" id="1.20.1310.20">
    <property type="entry name" value="Duffy-antigen binding domain"/>
    <property type="match status" value="3"/>
</dbReference>
<feature type="coiled-coil region" evidence="1">
    <location>
        <begin position="813"/>
        <end position="847"/>
    </location>
</feature>
<feature type="domain" description="Duffy-antigen binding" evidence="5">
    <location>
        <begin position="1139"/>
        <end position="1388"/>
    </location>
</feature>
<dbReference type="GO" id="GO:0016020">
    <property type="term" value="C:membrane"/>
    <property type="evidence" value="ECO:0007669"/>
    <property type="project" value="InterPro"/>
</dbReference>
<dbReference type="InterPro" id="IPR054595">
    <property type="entry name" value="DBL_C"/>
</dbReference>
<feature type="compositionally biased region" description="Basic and acidic residues" evidence="2">
    <location>
        <begin position="1292"/>
        <end position="1310"/>
    </location>
</feature>
<feature type="region of interest" description="Disordered" evidence="2">
    <location>
        <begin position="940"/>
        <end position="1062"/>
    </location>
</feature>
<evidence type="ECO:0000256" key="1">
    <source>
        <dbReference type="SAM" id="Coils"/>
    </source>
</evidence>
<feature type="compositionally biased region" description="Polar residues" evidence="2">
    <location>
        <begin position="894"/>
        <end position="905"/>
    </location>
</feature>
<feature type="domain" description="Duffy-antigen binding" evidence="5">
    <location>
        <begin position="84"/>
        <end position="261"/>
    </location>
</feature>
<feature type="region of interest" description="Disordered" evidence="2">
    <location>
        <begin position="1264"/>
        <end position="1329"/>
    </location>
</feature>
<feature type="compositionally biased region" description="Low complexity" evidence="2">
    <location>
        <begin position="1408"/>
        <end position="1418"/>
    </location>
</feature>
<feature type="domain" description="Duffy-binding-like" evidence="7">
    <location>
        <begin position="1441"/>
        <end position="1582"/>
    </location>
</feature>
<keyword evidence="1" id="KW-0175">Coiled coil</keyword>
<protein>
    <recommendedName>
        <fullName evidence="10">Duffy-binding-like domain-containing protein</fullName>
    </recommendedName>
</protein>
<feature type="region of interest" description="Disordered" evidence="2">
    <location>
        <begin position="1839"/>
        <end position="1963"/>
    </location>
</feature>
<dbReference type="Pfam" id="PF03011">
    <property type="entry name" value="PFEMP"/>
    <property type="match status" value="1"/>
</dbReference>
<evidence type="ECO:0000256" key="3">
    <source>
        <dbReference type="SAM" id="Phobius"/>
    </source>
</evidence>
<dbReference type="Gene3D" id="1.20.58.830">
    <property type="match status" value="3"/>
</dbReference>
<dbReference type="Pfam" id="PF18562">
    <property type="entry name" value="CIDR1_gamma"/>
    <property type="match status" value="1"/>
</dbReference>
<dbReference type="InterPro" id="IPR004258">
    <property type="entry name" value="DBL"/>
</dbReference>
<evidence type="ECO:0000259" key="5">
    <source>
        <dbReference type="Pfam" id="PF05424"/>
    </source>
</evidence>
<evidence type="ECO:0000259" key="7">
    <source>
        <dbReference type="Pfam" id="PF22672"/>
    </source>
</evidence>
<feature type="domain" description="Duffy-antigen binding" evidence="5">
    <location>
        <begin position="595"/>
        <end position="769"/>
    </location>
</feature>
<gene>
    <name evidence="8" type="ORF">PFTANZ_06414</name>
</gene>
<feature type="compositionally biased region" description="Polar residues" evidence="2">
    <location>
        <begin position="1355"/>
        <end position="1366"/>
    </location>
</feature>
<feature type="compositionally biased region" description="Basic and acidic residues" evidence="2">
    <location>
        <begin position="463"/>
        <end position="472"/>
    </location>
</feature>
<dbReference type="SUPFAM" id="SSF140924">
    <property type="entry name" value="Duffy binding domain-like"/>
    <property type="match status" value="4"/>
</dbReference>
<evidence type="ECO:0000259" key="6">
    <source>
        <dbReference type="Pfam" id="PF18562"/>
    </source>
</evidence>
<accession>A0A024VVY3</accession>
<dbReference type="FunFam" id="1.20.58.1930:FF:000001">
    <property type="entry name" value="Erythrocyte membrane protein 1, PfEMP1"/>
    <property type="match status" value="1"/>
</dbReference>
<name>A0A024VVY3_PLAFA</name>
<reference evidence="8 9" key="2">
    <citation type="submission" date="2013-02" db="EMBL/GenBank/DDBJ databases">
        <title>The Genome Sequence of Plasmodium falciparum Tanzania (2000708).</title>
        <authorList>
            <consortium name="The Broad Institute Genome Sequencing Platform"/>
            <consortium name="The Broad Institute Genome Sequencing Center for Infectious Disease"/>
            <person name="Neafsey D."/>
            <person name="Cheeseman I."/>
            <person name="Volkman S."/>
            <person name="Adams J."/>
            <person name="Walker B."/>
            <person name="Young S.K."/>
            <person name="Zeng Q."/>
            <person name="Gargeya S."/>
            <person name="Fitzgerald M."/>
            <person name="Haas B."/>
            <person name="Abouelleil A."/>
            <person name="Alvarado L."/>
            <person name="Arachchi H.M."/>
            <person name="Berlin A.M."/>
            <person name="Chapman S.B."/>
            <person name="Dewar J."/>
            <person name="Goldberg J."/>
            <person name="Griggs A."/>
            <person name="Gujja S."/>
            <person name="Hansen M."/>
            <person name="Howarth C."/>
            <person name="Imamovic A."/>
            <person name="Larimer J."/>
            <person name="McCowan C."/>
            <person name="Murphy C."/>
            <person name="Neiman D."/>
            <person name="Pearson M."/>
            <person name="Priest M."/>
            <person name="Roberts A."/>
            <person name="Saif S."/>
            <person name="Shea T."/>
            <person name="Sisk P."/>
            <person name="Sykes S."/>
            <person name="Wortman J."/>
            <person name="Nusbaum C."/>
            <person name="Birren B."/>
        </authorList>
    </citation>
    <scope>NUCLEOTIDE SEQUENCE [LARGE SCALE GENOMIC DNA]</scope>
    <source>
        <strain evidence="9">Tanzania (2000708)</strain>
    </source>
</reference>
<feature type="compositionally biased region" description="Basic and acidic residues" evidence="2">
    <location>
        <begin position="436"/>
        <end position="447"/>
    </location>
</feature>
<dbReference type="Pfam" id="PF05424">
    <property type="entry name" value="Duffy_binding"/>
    <property type="match status" value="3"/>
</dbReference>
<sequence length="1991" mass="223608">MVKRSGKNGETKSSLEGDISLAEFKNGVKENTLNDVCDINKEHTNDSRGSNKGGPCKGKDNSKIRFNIGENWKTGDNVSTKKYVFLPPRREHMCTSNLEYLQTNISPLNGAGNGGVDIVNHSFLGDVLLAAKMEADFIKNNYKDPNDQNKNKGICRAVRYSFADIGDIIRGRDLWEKNGDAKRLQENLKKIFGHINESLKKTLNGNDKYTGDGTDYKQLRKDWWEANRHQVWKAMTCPKSGITCGSSDHTPLHDYIPQGLRWMTEWAEWFCKMQSQEYNKLVASCKGCKNKDGGKDCTNVDSVCKPCAEACTTYGEKIKQWKKQWEQIKEKYEELYGQAKTITGPTAFPHDGPDYQQVVHFFKELQEATGDTKPATIVTSNPTITPYSTPAGYIHQELGRTVGCDTQTKFCLVHNNYAFKEPPDGYDKACACRPPKPAEEESADRSADTPTQSPAVPVDDDDHSSPKKRDTRTNPCYGNNTYDALAGKVAHQMHETAKQKMIENSVKNSEIGKGESGKNGESVLKGDIKNAKFNNGANPSQLTDACEIKKEHTNVQDTPGYTYDGPCTGKYPRRFEIGTPWSNIVEKNETSYKNVIMPQRREHMCTSNLEYLQTNISPLNGSDGKVVNGSFLGDVLLSAKYEADFIKNNYTRLNGQNDKATVCRAIKYSFADLGDIIKGTDLWDKNSGEETTQNKLVQVFEKIKEELDDKYIGDKAKPPYRQLRADWWEANRAKVWEAMQCPSTTPPGGKNPCSDKTTPLDDYIPQRLRWMTEWAEWYCKDQSQKYDELLRDCGICMIKGQCTGGNGDSVKKCEKCKAACKKYGENIEKWEKQWNTISKKYEELYEQAKTTSTNPGPTGFNDGRPDYQQVVDFFKELQKEIKNSASKRSKRSTDGTNNDPTTPYSSAAGYIHQEIGYGGCQEQTQFCSGEKYAFKNTPKDHDEACACRPPPKPAEEGVARTGKPRSEVEPEESENEDEDEEEEEEEDDENEEGDDDDKDLEDSSDEDDVDFEEDEEEEGDEEHGKEEKSEEPEPGPTAKESEDKDAVVRPQPEAPTVQDDVCKTVADVFSDPSNFKDVACNQKYSEPNRYWGWKCVTPTTSNDATREGGDRGGQSRAKREASGEAPSGESAPSSDNKGGLCIPPRRRRLYIQKLHDWAEKQSSQSQVGEAQTQARDKATEALRDAFIQSAAIETFFLWDRYKKLNTKKTQGDGSQPQTLDGGSGDGGEQTPEKQLQQGTIPEEFKRQMFYTLADYKDILYSGSNTSDNKDTSSSSSNDNLKNIVLEASGSTEDEKQKMEAIQKKIKDIVEKPNGGTPTVPPTSDEKRKTWWKEHAPSIWNGMICALTYKEDTSGEKGQTSITQDPSLKTALWDDSGNKPKKTDNVPDYTYENVKLEEDSGGPKTNGLTSTPKTTSSSSGEKNPPKLKDFVEIPTYFRWLHEWGNGFCCERAKRLAQIKKDCEQGGYKCSGDGENCETNLNKKYDIVPSLECPSCATSCRFYKKWIERKKEEFDKQKKAYKNQKENVQNNNGFYTRIQNCNEAKDFLQKLGLCKKDNGENNGYENEDDKEIFDDNGDTFKHAENCKPCSKFSVNCKQKLCNNNAGISCESKDSITANDIETMGKPTEINMLVSDNSIKEFEDDLDECLLPECANANIFEGFRNDVWKCGNVCGYNVCKPKNVNGETFEGKPNGENQIIIIRALFKIWFEYFLEDYNKIKKKLKPCKKNGEGSPCIKDCDKICECVTKWIEEKRKEWTKIKKHYETQNEDGDNDIKSSIKNFLEDLQDRPEFKNAIKPCDDLNAFANSCGLNSTDSSQKKGGTPKDIVECLLNKLQQKATSCQKQHSAEPCDTAPLEDDDDPLEEENPVTQPNICPPVETTEEEKTDDKCGEIKEKKDEKKEEPKGEKDGGPAAQPEDDTEEKAPAPGTLPPTPAAPTSTPTEPKKDKKVAKPKKVTPPQIVDHPAVIPPLVTSTLAWSVGIGFAAFTYFYLK</sequence>
<feature type="compositionally biased region" description="Acidic residues" evidence="2">
    <location>
        <begin position="969"/>
        <end position="1021"/>
    </location>
</feature>
<feature type="compositionally biased region" description="Basic and acidic residues" evidence="2">
    <location>
        <begin position="1375"/>
        <end position="1384"/>
    </location>
</feature>
<feature type="compositionally biased region" description="Basic and acidic residues" evidence="2">
    <location>
        <begin position="953"/>
        <end position="968"/>
    </location>
</feature>
<feature type="domain" description="Cysteine-rich interdomain region 1 gamma" evidence="6">
    <location>
        <begin position="1625"/>
        <end position="1680"/>
    </location>
</feature>
<keyword evidence="3" id="KW-1133">Transmembrane helix</keyword>
<keyword evidence="3" id="KW-0472">Membrane</keyword>
<keyword evidence="3" id="KW-0812">Transmembrane</keyword>
<dbReference type="OrthoDB" id="10530068at2759"/>
<feature type="coiled-coil region" evidence="1">
    <location>
        <begin position="1502"/>
        <end position="1529"/>
    </location>
</feature>
<feature type="transmembrane region" description="Helical" evidence="3">
    <location>
        <begin position="1969"/>
        <end position="1990"/>
    </location>
</feature>
<dbReference type="InterPro" id="IPR008602">
    <property type="entry name" value="Duffy-antigen-binding"/>
</dbReference>
<feature type="region of interest" description="Disordered" evidence="2">
    <location>
        <begin position="1"/>
        <end position="20"/>
    </location>
</feature>
<proteinExistence type="predicted"/>
<evidence type="ECO:0000259" key="4">
    <source>
        <dbReference type="Pfam" id="PF03011"/>
    </source>
</evidence>
<feature type="domain" description="Duffy-binding-like" evidence="4">
    <location>
        <begin position="1702"/>
        <end position="1846"/>
    </location>
</feature>
<feature type="region of interest" description="Disordered" evidence="2">
    <location>
        <begin position="1354"/>
        <end position="1425"/>
    </location>
</feature>
<evidence type="ECO:0000313" key="8">
    <source>
        <dbReference type="EMBL" id="ETW32869.1"/>
    </source>
</evidence>
<dbReference type="EMBL" id="KI927020">
    <property type="protein sequence ID" value="ETW32869.1"/>
    <property type="molecule type" value="Genomic_DNA"/>
</dbReference>
<dbReference type="InterPro" id="IPR042202">
    <property type="entry name" value="Duffy-ag-bd_sf"/>
</dbReference>
<feature type="compositionally biased region" description="Low complexity" evidence="2">
    <location>
        <begin position="1264"/>
        <end position="1282"/>
    </location>
</feature>
<evidence type="ECO:0000256" key="2">
    <source>
        <dbReference type="SAM" id="MobiDB-lite"/>
    </source>
</evidence>
<reference evidence="8 9" key="1">
    <citation type="submission" date="2013-02" db="EMBL/GenBank/DDBJ databases">
        <title>The Genome Annotation of Plasmodium falciparum Tanzania (2000708).</title>
        <authorList>
            <consortium name="The Broad Institute Genome Sequencing Platform"/>
            <consortium name="The Broad Institute Genome Sequencing Center for Infectious Disease"/>
            <person name="Neafsey D."/>
            <person name="Hoffman S."/>
            <person name="Volkman S."/>
            <person name="Rosenthal P."/>
            <person name="Walker B."/>
            <person name="Young S.K."/>
            <person name="Zeng Q."/>
            <person name="Gargeya S."/>
            <person name="Fitzgerald M."/>
            <person name="Haas B."/>
            <person name="Abouelleil A."/>
            <person name="Allen A.W."/>
            <person name="Alvarado L."/>
            <person name="Arachchi H.M."/>
            <person name="Berlin A.M."/>
            <person name="Chapman S.B."/>
            <person name="Gainer-Dewar J."/>
            <person name="Goldberg J."/>
            <person name="Griggs A."/>
            <person name="Gujja S."/>
            <person name="Hansen M."/>
            <person name="Howarth C."/>
            <person name="Imamovic A."/>
            <person name="Ireland A."/>
            <person name="Larimer J."/>
            <person name="McCowan C."/>
            <person name="Murphy C."/>
            <person name="Pearson M."/>
            <person name="Poon T.W."/>
            <person name="Priest M."/>
            <person name="Roberts A."/>
            <person name="Saif S."/>
            <person name="Shea T."/>
            <person name="Sisk P."/>
            <person name="Sykes S."/>
            <person name="Wortman J."/>
            <person name="Nusbaum C."/>
            <person name="Birren B."/>
        </authorList>
    </citation>
    <scope>NUCLEOTIDE SEQUENCE [LARGE SCALE GENOMIC DNA]</scope>
    <source>
        <strain evidence="9">Tanzania (2000708)</strain>
    </source>
</reference>
<organism evidence="8 9">
    <name type="scientific">Plasmodium falciparum Tanzania</name>
    <name type="common">2000708</name>
    <dbReference type="NCBI Taxonomy" id="1036725"/>
    <lineage>
        <taxon>Eukaryota</taxon>
        <taxon>Sar</taxon>
        <taxon>Alveolata</taxon>
        <taxon>Apicomplexa</taxon>
        <taxon>Aconoidasida</taxon>
        <taxon>Haemosporida</taxon>
        <taxon>Plasmodiidae</taxon>
        <taxon>Plasmodium</taxon>
        <taxon>Plasmodium (Laverania)</taxon>
    </lineage>
</organism>
<dbReference type="Pfam" id="PF22672">
    <property type="entry name" value="DBL_C"/>
    <property type="match status" value="2"/>
</dbReference>
<dbReference type="Gene3D" id="1.20.58.1930">
    <property type="match status" value="1"/>
</dbReference>
<feature type="region of interest" description="Disordered" evidence="2">
    <location>
        <begin position="882"/>
        <end position="906"/>
    </location>
</feature>
<dbReference type="FunFam" id="1.20.58.830:FF:000021">
    <property type="entry name" value="Erythrocyte membrane protein 1, PfEMP1"/>
    <property type="match status" value="2"/>
</dbReference>
<feature type="compositionally biased region" description="Acidic residues" evidence="2">
    <location>
        <begin position="1853"/>
        <end position="1865"/>
    </location>
</feature>